<dbReference type="GeneID" id="99747473"/>
<gene>
    <name evidence="2" type="ORF">ERS852420_03092</name>
    <name evidence="3" type="ORF">GMD30_02405</name>
    <name evidence="1" type="ORF">M72_25501</name>
</gene>
<organism evidence="1 4">
    <name type="scientific">Roseburia faecis</name>
    <dbReference type="NCBI Taxonomy" id="301302"/>
    <lineage>
        <taxon>Bacteria</taxon>
        <taxon>Bacillati</taxon>
        <taxon>Bacillota</taxon>
        <taxon>Clostridia</taxon>
        <taxon>Lachnospirales</taxon>
        <taxon>Lachnospiraceae</taxon>
        <taxon>Roseburia</taxon>
    </lineage>
</organism>
<proteinExistence type="predicted"/>
<name>A0A0M6WK62_9FIRM</name>
<reference evidence="3 6" key="3">
    <citation type="journal article" date="2019" name="Nat. Med.">
        <title>A library of human gut bacterial isolates paired with longitudinal multiomics data enables mechanistic microbiome research.</title>
        <authorList>
            <person name="Poyet M."/>
            <person name="Groussin M."/>
            <person name="Gibbons S.M."/>
            <person name="Avila-Pacheco J."/>
            <person name="Jiang X."/>
            <person name="Kearney S.M."/>
            <person name="Perrotta A.R."/>
            <person name="Berdy B."/>
            <person name="Zhao S."/>
            <person name="Lieberman T.D."/>
            <person name="Swanson P.K."/>
            <person name="Smith M."/>
            <person name="Roesemann S."/>
            <person name="Alexander J.E."/>
            <person name="Rich S.A."/>
            <person name="Livny J."/>
            <person name="Vlamakis H."/>
            <person name="Clish C."/>
            <person name="Bullock K."/>
            <person name="Deik A."/>
            <person name="Scott J."/>
            <person name="Pierce K.A."/>
            <person name="Xavier R.J."/>
            <person name="Alm E.J."/>
        </authorList>
    </citation>
    <scope>NUCLEOTIDE SEQUENCE [LARGE SCALE GENOMIC DNA]</scope>
    <source>
        <strain evidence="3 6">BIOML-A1</strain>
    </source>
</reference>
<evidence type="ECO:0000313" key="2">
    <source>
        <dbReference type="EMBL" id="CUN15945.1"/>
    </source>
</evidence>
<dbReference type="OrthoDB" id="1817816at2"/>
<dbReference type="Proteomes" id="UP000049979">
    <property type="component" value="Unassembled WGS sequence"/>
</dbReference>
<evidence type="ECO:0000313" key="3">
    <source>
        <dbReference type="EMBL" id="MTR80578.1"/>
    </source>
</evidence>
<evidence type="ECO:0000313" key="1">
    <source>
        <dbReference type="EMBL" id="CRL36136.1"/>
    </source>
</evidence>
<dbReference type="EMBL" id="CYXV01000016">
    <property type="protein sequence ID" value="CUN15945.1"/>
    <property type="molecule type" value="Genomic_DNA"/>
</dbReference>
<reference evidence="1" key="2">
    <citation type="submission" date="2015-05" db="EMBL/GenBank/DDBJ databases">
        <authorList>
            <person name="Wang D.B."/>
            <person name="Wang M."/>
        </authorList>
    </citation>
    <scope>NUCLEOTIDE SEQUENCE [LARGE SCALE GENOMIC DNA]</scope>
    <source>
        <strain evidence="1">M72</strain>
    </source>
</reference>
<dbReference type="EMBL" id="CVRR01000011">
    <property type="protein sequence ID" value="CRL36136.1"/>
    <property type="molecule type" value="Genomic_DNA"/>
</dbReference>
<dbReference type="EMBL" id="WNAL01000003">
    <property type="protein sequence ID" value="MTR80578.1"/>
    <property type="molecule type" value="Genomic_DNA"/>
</dbReference>
<sequence>MAIFTNQAQLRYGNAVANSNVAVGEILEVLAATKTAVRKTYGQNDRVTYVVSIVNSGNTAMTGLTVADDLGAYAFGTDTLVPLTYVADTVRYYSNGILQTTPAVTAGPPLSVSGISVPAGGNVTIVYEAETNAFAPLLAESEITNTVTVSGGGITPVTAKETVIAESGPKLTITKSVSPVPVTENGTLTYTFLIQNTGNTAALAATGAVVTDTFDPVLSNLAVSYNGTAWSDPANYSYNATTGTFATQEGQITVPAATFTQDATTGEWTVTPGAGTLTVTGTI</sequence>
<reference evidence="4" key="1">
    <citation type="submission" date="2015-05" db="EMBL/GenBank/DDBJ databases">
        <authorList>
            <consortium name="Pathogen Informatics"/>
        </authorList>
    </citation>
    <scope>NUCLEOTIDE SEQUENCE [LARGE SCALE GENOMIC DNA]</scope>
    <source>
        <strain evidence="2 5">2789STDY5608863</strain>
        <strain evidence="4">M72</strain>
    </source>
</reference>
<evidence type="ECO:0000313" key="5">
    <source>
        <dbReference type="Proteomes" id="UP000095495"/>
    </source>
</evidence>
<accession>A0A0M6WK62</accession>
<dbReference type="Proteomes" id="UP000446657">
    <property type="component" value="Unassembled WGS sequence"/>
</dbReference>
<keyword evidence="4" id="KW-1185">Reference proteome</keyword>
<dbReference type="Proteomes" id="UP000095495">
    <property type="component" value="Unassembled WGS sequence"/>
</dbReference>
<protein>
    <submittedName>
        <fullName evidence="1">Uncharacterized protein</fullName>
    </submittedName>
</protein>
<dbReference type="RefSeq" id="WP_055067475.1">
    <property type="nucleotide sequence ID" value="NZ_CP173697.1"/>
</dbReference>
<evidence type="ECO:0000313" key="4">
    <source>
        <dbReference type="Proteomes" id="UP000049979"/>
    </source>
</evidence>
<evidence type="ECO:0000313" key="6">
    <source>
        <dbReference type="Proteomes" id="UP000446657"/>
    </source>
</evidence>
<dbReference type="STRING" id="301302.ERS852420_03092"/>
<dbReference type="AlphaFoldDB" id="A0A0M6WK62"/>